<accession>A0A3D9KG02</accession>
<proteinExistence type="predicted"/>
<dbReference type="AlphaFoldDB" id="A0A3D9KG02"/>
<protein>
    <submittedName>
        <fullName evidence="1">Uncharacterized protein</fullName>
    </submittedName>
</protein>
<dbReference type="RefSeq" id="WP_181917576.1">
    <property type="nucleotide sequence ID" value="NZ_QRDZ01000005.1"/>
</dbReference>
<evidence type="ECO:0000313" key="2">
    <source>
        <dbReference type="Proteomes" id="UP000256977"/>
    </source>
</evidence>
<keyword evidence="2" id="KW-1185">Reference proteome</keyword>
<organism evidence="1 2">
    <name type="scientific">Cohnella phaseoli</name>
    <dbReference type="NCBI Taxonomy" id="456490"/>
    <lineage>
        <taxon>Bacteria</taxon>
        <taxon>Bacillati</taxon>
        <taxon>Bacillota</taxon>
        <taxon>Bacilli</taxon>
        <taxon>Bacillales</taxon>
        <taxon>Paenibacillaceae</taxon>
        <taxon>Cohnella</taxon>
    </lineage>
</organism>
<reference evidence="1 2" key="1">
    <citation type="submission" date="2018-07" db="EMBL/GenBank/DDBJ databases">
        <title>Genomic Encyclopedia of Type Strains, Phase III (KMG-III): the genomes of soil and plant-associated and newly described type strains.</title>
        <authorList>
            <person name="Whitman W."/>
        </authorList>
    </citation>
    <scope>NUCLEOTIDE SEQUENCE [LARGE SCALE GENOMIC DNA]</scope>
    <source>
        <strain evidence="1 2">CECT 7287</strain>
    </source>
</reference>
<name>A0A3D9KG02_9BACL</name>
<comment type="caution">
    <text evidence="1">The sequence shown here is derived from an EMBL/GenBank/DDBJ whole genome shotgun (WGS) entry which is preliminary data.</text>
</comment>
<dbReference type="EMBL" id="QRDZ01000005">
    <property type="protein sequence ID" value="RED85204.1"/>
    <property type="molecule type" value="Genomic_DNA"/>
</dbReference>
<dbReference type="Proteomes" id="UP000256977">
    <property type="component" value="Unassembled WGS sequence"/>
</dbReference>
<sequence length="54" mass="5786">MGLLYKIYQSVQIDREPDEDDLAGRAGTFAPDELPVSLLQLLANPVGGAAGRKD</sequence>
<evidence type="ECO:0000313" key="1">
    <source>
        <dbReference type="EMBL" id="RED85204.1"/>
    </source>
</evidence>
<gene>
    <name evidence="1" type="ORF">DFP98_105215</name>
</gene>